<comment type="caution">
    <text evidence="1">The sequence shown here is derived from an EMBL/GenBank/DDBJ whole genome shotgun (WGS) entry which is preliminary data.</text>
</comment>
<evidence type="ECO:0000313" key="1">
    <source>
        <dbReference type="EMBL" id="OIQ70097.1"/>
    </source>
</evidence>
<reference evidence="1" key="1">
    <citation type="submission" date="2016-10" db="EMBL/GenBank/DDBJ databases">
        <title>Sequence of Gallionella enrichment culture.</title>
        <authorList>
            <person name="Poehlein A."/>
            <person name="Muehling M."/>
            <person name="Daniel R."/>
        </authorList>
    </citation>
    <scope>NUCLEOTIDE SEQUENCE</scope>
</reference>
<gene>
    <name evidence="1" type="ORF">GALL_482990</name>
</gene>
<protein>
    <submittedName>
        <fullName evidence="1">Uncharacterized protein</fullName>
    </submittedName>
</protein>
<sequence>MTSPAAMIRRRSTFSIRRPTTGAIRNMVMPETNMVSPIISAL</sequence>
<organism evidence="1">
    <name type="scientific">mine drainage metagenome</name>
    <dbReference type="NCBI Taxonomy" id="410659"/>
    <lineage>
        <taxon>unclassified sequences</taxon>
        <taxon>metagenomes</taxon>
        <taxon>ecological metagenomes</taxon>
    </lineage>
</organism>
<dbReference type="AlphaFoldDB" id="A0A1J5PEP8"/>
<name>A0A1J5PEP8_9ZZZZ</name>
<dbReference type="EMBL" id="MLJW01004368">
    <property type="protein sequence ID" value="OIQ70097.1"/>
    <property type="molecule type" value="Genomic_DNA"/>
</dbReference>
<proteinExistence type="predicted"/>
<accession>A0A1J5PEP8</accession>